<evidence type="ECO:0000313" key="1">
    <source>
        <dbReference type="EMBL" id="GAV06353.1"/>
    </source>
</evidence>
<organism evidence="1 2">
    <name type="scientific">Ramazzottius varieornatus</name>
    <name type="common">Water bear</name>
    <name type="synonym">Tardigrade</name>
    <dbReference type="NCBI Taxonomy" id="947166"/>
    <lineage>
        <taxon>Eukaryota</taxon>
        <taxon>Metazoa</taxon>
        <taxon>Ecdysozoa</taxon>
        <taxon>Tardigrada</taxon>
        <taxon>Eutardigrada</taxon>
        <taxon>Parachela</taxon>
        <taxon>Hypsibioidea</taxon>
        <taxon>Ramazzottiidae</taxon>
        <taxon>Ramazzottius</taxon>
    </lineage>
</organism>
<dbReference type="Gene3D" id="3.40.33.10">
    <property type="entry name" value="CAP"/>
    <property type="match status" value="1"/>
</dbReference>
<dbReference type="EMBL" id="BDGG01000013">
    <property type="protein sequence ID" value="GAV06353.1"/>
    <property type="molecule type" value="Genomic_DNA"/>
</dbReference>
<dbReference type="OrthoDB" id="337038at2759"/>
<accession>A0A1D1W110</accession>
<dbReference type="SUPFAM" id="SSF55797">
    <property type="entry name" value="PR-1-like"/>
    <property type="match status" value="1"/>
</dbReference>
<reference evidence="1 2" key="1">
    <citation type="journal article" date="2016" name="Nat. Commun.">
        <title>Extremotolerant tardigrade genome and improved radiotolerance of human cultured cells by tardigrade-unique protein.</title>
        <authorList>
            <person name="Hashimoto T."/>
            <person name="Horikawa D.D."/>
            <person name="Saito Y."/>
            <person name="Kuwahara H."/>
            <person name="Kozuka-Hata H."/>
            <person name="Shin-I T."/>
            <person name="Minakuchi Y."/>
            <person name="Ohishi K."/>
            <person name="Motoyama A."/>
            <person name="Aizu T."/>
            <person name="Enomoto A."/>
            <person name="Kondo K."/>
            <person name="Tanaka S."/>
            <person name="Hara Y."/>
            <person name="Koshikawa S."/>
            <person name="Sagara H."/>
            <person name="Miura T."/>
            <person name="Yokobori S."/>
            <person name="Miyagawa K."/>
            <person name="Suzuki Y."/>
            <person name="Kubo T."/>
            <person name="Oyama M."/>
            <person name="Kohara Y."/>
            <person name="Fujiyama A."/>
            <person name="Arakawa K."/>
            <person name="Katayama T."/>
            <person name="Toyoda A."/>
            <person name="Kunieda T."/>
        </authorList>
    </citation>
    <scope>NUCLEOTIDE SEQUENCE [LARGE SCALE GENOMIC DNA]</scope>
    <source>
        <strain evidence="1 2">YOKOZUNA-1</strain>
    </source>
</reference>
<proteinExistence type="predicted"/>
<dbReference type="Proteomes" id="UP000186922">
    <property type="component" value="Unassembled WGS sequence"/>
</dbReference>
<dbReference type="AlphaFoldDB" id="A0A1D1W110"/>
<keyword evidence="2" id="KW-1185">Reference proteome</keyword>
<gene>
    <name evidence="1" type="primary">RvY_16362-1</name>
    <name evidence="1" type="synonym">RvY_16362.1</name>
    <name evidence="1" type="ORF">RvY_16362</name>
</gene>
<sequence length="222" mass="23622">MYVVGSLRPRLLSRVVASYNLSAHDWETLASHKLTPLTSPTDIASNPIPDAAFKPASSTALKKYIVDKHNCLRTQVQPPASNMLELRCNDQLTTLAQTLADKCIGLIHDPVSNAVTNDVTPNTPGNGGGTGPVIDPSAPVGRPNAYDRCDLTFCKGKVDGYYDPQPCSRNYCQCSGSGTANRTYSSAAGMFFTKTPTPACKAPDATFCPTKTSLNPLPAQTA</sequence>
<comment type="caution">
    <text evidence="1">The sequence shown here is derived from an EMBL/GenBank/DDBJ whole genome shotgun (WGS) entry which is preliminary data.</text>
</comment>
<evidence type="ECO:0008006" key="3">
    <source>
        <dbReference type="Google" id="ProtNLM"/>
    </source>
</evidence>
<name>A0A1D1W110_RAMVA</name>
<protein>
    <recommendedName>
        <fullName evidence="3">SCP domain-containing protein</fullName>
    </recommendedName>
</protein>
<evidence type="ECO:0000313" key="2">
    <source>
        <dbReference type="Proteomes" id="UP000186922"/>
    </source>
</evidence>
<dbReference type="STRING" id="947166.A0A1D1W110"/>
<dbReference type="InterPro" id="IPR035940">
    <property type="entry name" value="CAP_sf"/>
</dbReference>